<organism evidence="1 2">
    <name type="scientific">Taklimakanibacter albus</name>
    <dbReference type="NCBI Taxonomy" id="2800327"/>
    <lineage>
        <taxon>Bacteria</taxon>
        <taxon>Pseudomonadati</taxon>
        <taxon>Pseudomonadota</taxon>
        <taxon>Alphaproteobacteria</taxon>
        <taxon>Hyphomicrobiales</taxon>
        <taxon>Aestuariivirgaceae</taxon>
        <taxon>Taklimakanibacter</taxon>
    </lineage>
</organism>
<evidence type="ECO:0000313" key="1">
    <source>
        <dbReference type="EMBL" id="MBK1868535.1"/>
    </source>
</evidence>
<sequence>MQAGQRTSGREVGTVVSHVAAAISHRRPRVAVLGDVMLDEYLSGSVDRISPEAPIPVVACTSRKTSPGGAANVAANLAKLGAAASIIAIAGEDEAAAQLRGALADMGVDAAHLLAIAGRPTTRKLRVVSAGQQIVRVDFEETGALAAADIARIGRAVDSALSTCDVLVVSDYNKGACHPEVLRHAINAARHHGIPVLCDPKGRDYAKYAGASIITPNRREAAEATGQELASDRAVEAAAYALREKLGLEACLVTLGPDGMLLAEEEGPRKAEAFTQAVADVTGAGDSMIAALALARACGRSYWEAALFANAVAAVAVSRHGSVAVELDEVVSRYGIAADVPSSGKIMTRAQAAARAAELRREGRRITFTNGCFDVLHAGHVDNLEACAGFGSYLVVGLNDDDSVRRLKGPGRPVNAVEARARVLAAMSAVDCVVVFAEDTPEQLIRDIRPDVLAKGADYQSKLVVGRDIVESYGGRVELVGLAPGYSSTDLINKLKRSTS</sequence>
<keyword evidence="1" id="KW-0548">Nucleotidyltransferase</keyword>
<dbReference type="Proteomes" id="UP000616151">
    <property type="component" value="Unassembled WGS sequence"/>
</dbReference>
<reference evidence="1" key="1">
    <citation type="submission" date="2021-01" db="EMBL/GenBank/DDBJ databases">
        <authorList>
            <person name="Sun Q."/>
        </authorList>
    </citation>
    <scope>NUCLEOTIDE SEQUENCE</scope>
    <source>
        <strain evidence="1">YIM B02566</strain>
    </source>
</reference>
<dbReference type="EMBL" id="JAENHL010000007">
    <property type="protein sequence ID" value="MBK1868535.1"/>
    <property type="molecule type" value="Genomic_DNA"/>
</dbReference>
<accession>A0ACC5R7A4</accession>
<name>A0ACC5R7A4_9HYPH</name>
<keyword evidence="1" id="KW-0808">Transferase</keyword>
<gene>
    <name evidence="1" type="primary">rfaE2</name>
    <name evidence="1" type="ORF">JHL16_19425</name>
</gene>
<keyword evidence="2" id="KW-1185">Reference proteome</keyword>
<evidence type="ECO:0000313" key="2">
    <source>
        <dbReference type="Proteomes" id="UP000616151"/>
    </source>
</evidence>
<proteinExistence type="predicted"/>
<protein>
    <submittedName>
        <fullName evidence="1">D-glycero-beta-D-manno-heptose 1-phosphate adenylyltransferase</fullName>
    </submittedName>
</protein>
<comment type="caution">
    <text evidence="1">The sequence shown here is derived from an EMBL/GenBank/DDBJ whole genome shotgun (WGS) entry which is preliminary data.</text>
</comment>